<evidence type="ECO:0000256" key="3">
    <source>
        <dbReference type="SAM" id="MobiDB-lite"/>
    </source>
</evidence>
<feature type="domain" description="Ribosomal protein eL8/eL30/eS12/Gadd45" evidence="4">
    <location>
        <begin position="34"/>
        <end position="115"/>
    </location>
</feature>
<dbReference type="EMBL" id="AP023368">
    <property type="protein sequence ID" value="BCK00104.1"/>
    <property type="molecule type" value="Genomic_DNA"/>
</dbReference>
<evidence type="ECO:0000313" key="6">
    <source>
        <dbReference type="Proteomes" id="UP000515703"/>
    </source>
</evidence>
<dbReference type="SUPFAM" id="SSF55315">
    <property type="entry name" value="L30e-like"/>
    <property type="match status" value="1"/>
</dbReference>
<accession>A0A7I8DNX9</accession>
<feature type="compositionally biased region" description="Polar residues" evidence="3">
    <location>
        <begin position="1"/>
        <end position="12"/>
    </location>
</feature>
<dbReference type="GO" id="GO:1990904">
    <property type="term" value="C:ribonucleoprotein complex"/>
    <property type="evidence" value="ECO:0007669"/>
    <property type="project" value="UniProtKB-KW"/>
</dbReference>
<dbReference type="GO" id="GO:0003723">
    <property type="term" value="F:RNA binding"/>
    <property type="evidence" value="ECO:0007669"/>
    <property type="project" value="InterPro"/>
</dbReference>
<dbReference type="PANTHER" id="PTHR11449">
    <property type="entry name" value="RIBOSOMAL PROTEIN L30"/>
    <property type="match status" value="1"/>
</dbReference>
<organism evidence="5 6">
    <name type="scientific">Anaerocolumna chitinilytica</name>
    <dbReference type="NCBI Taxonomy" id="1727145"/>
    <lineage>
        <taxon>Bacteria</taxon>
        <taxon>Bacillati</taxon>
        <taxon>Bacillota</taxon>
        <taxon>Clostridia</taxon>
        <taxon>Lachnospirales</taxon>
        <taxon>Lachnospiraceae</taxon>
        <taxon>Anaerocolumna</taxon>
    </lineage>
</organism>
<reference evidence="5 6" key="1">
    <citation type="submission" date="2020-08" db="EMBL/GenBank/DDBJ databases">
        <title>Draft genome sequencing of an Anaerocolumna strain isolated from anoxic soil subjected to BSD treatment.</title>
        <authorList>
            <person name="Uek A."/>
            <person name="Tonouchi A."/>
        </authorList>
    </citation>
    <scope>NUCLEOTIDE SEQUENCE [LARGE SCALE GENOMIC DNA]</scope>
    <source>
        <strain evidence="5 6">CTTW</strain>
    </source>
</reference>
<evidence type="ECO:0000256" key="1">
    <source>
        <dbReference type="ARBA" id="ARBA00022980"/>
    </source>
</evidence>
<keyword evidence="1" id="KW-0689">Ribosomal protein</keyword>
<evidence type="ECO:0000313" key="5">
    <source>
        <dbReference type="EMBL" id="BCK00104.1"/>
    </source>
</evidence>
<feature type="region of interest" description="Disordered" evidence="3">
    <location>
        <begin position="1"/>
        <end position="25"/>
    </location>
</feature>
<dbReference type="Pfam" id="PF01248">
    <property type="entry name" value="Ribosomal_L7Ae"/>
    <property type="match status" value="1"/>
</dbReference>
<dbReference type="InterPro" id="IPR039109">
    <property type="entry name" value="Ribosomal_eL30-like"/>
</dbReference>
<gene>
    <name evidence="5" type="ORF">bsdcttw_31440</name>
</gene>
<dbReference type="InterPro" id="IPR004038">
    <property type="entry name" value="Ribosomal_eL8/eL30/eS12/Gad45"/>
</dbReference>
<reference evidence="5 6" key="2">
    <citation type="submission" date="2020-08" db="EMBL/GenBank/DDBJ databases">
        <authorList>
            <person name="Ueki A."/>
            <person name="Tonouchi A."/>
        </authorList>
    </citation>
    <scope>NUCLEOTIDE SEQUENCE [LARGE SCALE GENOMIC DNA]</scope>
    <source>
        <strain evidence="5 6">CTTW</strain>
    </source>
</reference>
<dbReference type="Proteomes" id="UP000515703">
    <property type="component" value="Chromosome"/>
</dbReference>
<name>A0A7I8DNX9_9FIRM</name>
<keyword evidence="2" id="KW-0687">Ribonucleoprotein</keyword>
<keyword evidence="6" id="KW-1185">Reference proteome</keyword>
<evidence type="ECO:0000256" key="2">
    <source>
        <dbReference type="ARBA" id="ARBA00023274"/>
    </source>
</evidence>
<dbReference type="GO" id="GO:0005840">
    <property type="term" value="C:ribosome"/>
    <property type="evidence" value="ECO:0007669"/>
    <property type="project" value="UniProtKB-KW"/>
</dbReference>
<dbReference type="Gene3D" id="3.30.1330.30">
    <property type="match status" value="1"/>
</dbReference>
<protein>
    <recommendedName>
        <fullName evidence="4">Ribosomal protein eL8/eL30/eS12/Gadd45 domain-containing protein</fullName>
    </recommendedName>
</protein>
<sequence length="142" mass="15390">MDLAYENNSAKTEQGIAGNTNNTGNASSASIEKKVFSYIGLAAKAGKLVSGEFMTEKAVKEGKAKLVVVSEEASDNTKKMFTNMCTYYKVPIYFFGDKTKLGHAIGKEFRASLVLLDKGLADEVEKQLNMLMIDAGDESIQS</sequence>
<dbReference type="AlphaFoldDB" id="A0A7I8DNX9"/>
<dbReference type="KEGG" id="acht:bsdcttw_31440"/>
<evidence type="ECO:0000259" key="4">
    <source>
        <dbReference type="Pfam" id="PF01248"/>
    </source>
</evidence>
<proteinExistence type="predicted"/>
<dbReference type="InterPro" id="IPR029064">
    <property type="entry name" value="Ribosomal_eL30-like_sf"/>
</dbReference>
<feature type="compositionally biased region" description="Low complexity" evidence="3">
    <location>
        <begin position="15"/>
        <end position="25"/>
    </location>
</feature>